<organism evidence="2 3">
    <name type="scientific">Lacticaseibacillus suilingensis</name>
    <dbReference type="NCBI Taxonomy" id="2799577"/>
    <lineage>
        <taxon>Bacteria</taxon>
        <taxon>Bacillati</taxon>
        <taxon>Bacillota</taxon>
        <taxon>Bacilli</taxon>
        <taxon>Lactobacillales</taxon>
        <taxon>Lactobacillaceae</taxon>
        <taxon>Lacticaseibacillus</taxon>
    </lineage>
</organism>
<dbReference type="RefSeq" id="WP_204117885.1">
    <property type="nucleotide sequence ID" value="NZ_BOLV01000001.1"/>
</dbReference>
<sequence length="160" mass="16988">MKASTWFLRVTLGGLALLAVVIGVIPVPIMLSKMGHGAPVGLNGVVVSLGVGVYLALLAFLVAVVVGEQLLSVIERGTAFTNQALTKLRHLTWALVVLTVGVWLWLPFIYTAARLDDAPGLMVIGLAVALVPVVLTVFMAVLTRLWQAALAYKTDTDLTI</sequence>
<feature type="transmembrane region" description="Helical" evidence="1">
    <location>
        <begin position="7"/>
        <end position="31"/>
    </location>
</feature>
<evidence type="ECO:0000256" key="1">
    <source>
        <dbReference type="SAM" id="Phobius"/>
    </source>
</evidence>
<name>A0ABW4BES5_9LACO</name>
<accession>A0ABW4BES5</accession>
<dbReference type="EMBL" id="JBHTOA010000016">
    <property type="protein sequence ID" value="MFD1398250.1"/>
    <property type="molecule type" value="Genomic_DNA"/>
</dbReference>
<keyword evidence="3" id="KW-1185">Reference proteome</keyword>
<evidence type="ECO:0000313" key="2">
    <source>
        <dbReference type="EMBL" id="MFD1398250.1"/>
    </source>
</evidence>
<dbReference type="Pfam" id="PF11188">
    <property type="entry name" value="DUF2975"/>
    <property type="match status" value="1"/>
</dbReference>
<proteinExistence type="predicted"/>
<feature type="transmembrane region" description="Helical" evidence="1">
    <location>
        <begin position="122"/>
        <end position="143"/>
    </location>
</feature>
<gene>
    <name evidence="2" type="ORF">ACFQ41_02885</name>
</gene>
<keyword evidence="1" id="KW-1133">Transmembrane helix</keyword>
<reference evidence="3" key="1">
    <citation type="journal article" date="2019" name="Int. J. Syst. Evol. Microbiol.">
        <title>The Global Catalogue of Microorganisms (GCM) 10K type strain sequencing project: providing services to taxonomists for standard genome sequencing and annotation.</title>
        <authorList>
            <consortium name="The Broad Institute Genomics Platform"/>
            <consortium name="The Broad Institute Genome Sequencing Center for Infectious Disease"/>
            <person name="Wu L."/>
            <person name="Ma J."/>
        </authorList>
    </citation>
    <scope>NUCLEOTIDE SEQUENCE [LARGE SCALE GENOMIC DNA]</scope>
    <source>
        <strain evidence="3">CCM 9110</strain>
    </source>
</reference>
<protein>
    <submittedName>
        <fullName evidence="2">DUF2975 domain-containing protein</fullName>
    </submittedName>
</protein>
<dbReference type="Proteomes" id="UP001597199">
    <property type="component" value="Unassembled WGS sequence"/>
</dbReference>
<dbReference type="InterPro" id="IPR021354">
    <property type="entry name" value="DUF2975"/>
</dbReference>
<feature type="transmembrane region" description="Helical" evidence="1">
    <location>
        <begin position="51"/>
        <end position="71"/>
    </location>
</feature>
<evidence type="ECO:0000313" key="3">
    <source>
        <dbReference type="Proteomes" id="UP001597199"/>
    </source>
</evidence>
<keyword evidence="1" id="KW-0812">Transmembrane</keyword>
<feature type="transmembrane region" description="Helical" evidence="1">
    <location>
        <begin position="91"/>
        <end position="110"/>
    </location>
</feature>
<keyword evidence="1" id="KW-0472">Membrane</keyword>
<comment type="caution">
    <text evidence="2">The sequence shown here is derived from an EMBL/GenBank/DDBJ whole genome shotgun (WGS) entry which is preliminary data.</text>
</comment>